<accession>A0A317VI43</accession>
<dbReference type="OrthoDB" id="4505485at2759"/>
<evidence type="ECO:0000313" key="3">
    <source>
        <dbReference type="Proteomes" id="UP000246702"/>
    </source>
</evidence>
<dbReference type="RefSeq" id="XP_025463394.1">
    <property type="nucleotide sequence ID" value="XM_025614108.1"/>
</dbReference>
<gene>
    <name evidence="2" type="ORF">BO94DRAFT_559928</name>
</gene>
<protein>
    <submittedName>
        <fullName evidence="2">Uncharacterized protein</fullName>
    </submittedName>
</protein>
<comment type="caution">
    <text evidence="2">The sequence shown here is derived from an EMBL/GenBank/DDBJ whole genome shotgun (WGS) entry which is preliminary data.</text>
</comment>
<reference evidence="2 3" key="1">
    <citation type="submission" date="2016-12" db="EMBL/GenBank/DDBJ databases">
        <title>The genomes of Aspergillus section Nigri reveals drivers in fungal speciation.</title>
        <authorList>
            <consortium name="DOE Joint Genome Institute"/>
            <person name="Vesth T.C."/>
            <person name="Nybo J."/>
            <person name="Theobald S."/>
            <person name="Brandl J."/>
            <person name="Frisvad J.C."/>
            <person name="Nielsen K.F."/>
            <person name="Lyhne E.K."/>
            <person name="Kogle M.E."/>
            <person name="Kuo A."/>
            <person name="Riley R."/>
            <person name="Clum A."/>
            <person name="Nolan M."/>
            <person name="Lipzen A."/>
            <person name="Salamov A."/>
            <person name="Henrissat B."/>
            <person name="Wiebenga A."/>
            <person name="De Vries R.P."/>
            <person name="Grigoriev I.V."/>
            <person name="Mortensen U.H."/>
            <person name="Andersen M.R."/>
            <person name="Baker S.E."/>
        </authorList>
    </citation>
    <scope>NUCLEOTIDE SEQUENCE [LARGE SCALE GENOMIC DNA]</scope>
    <source>
        <strain evidence="2 3">CBS 115572</strain>
    </source>
</reference>
<name>A0A317VI43_9EURO</name>
<evidence type="ECO:0000313" key="2">
    <source>
        <dbReference type="EMBL" id="PWY73129.1"/>
    </source>
</evidence>
<keyword evidence="3" id="KW-1185">Reference proteome</keyword>
<feature type="region of interest" description="Disordered" evidence="1">
    <location>
        <begin position="157"/>
        <end position="259"/>
    </location>
</feature>
<evidence type="ECO:0000256" key="1">
    <source>
        <dbReference type="SAM" id="MobiDB-lite"/>
    </source>
</evidence>
<dbReference type="STRING" id="1450535.A0A317VI43"/>
<sequence length="335" mass="37485">MPTLLEYLSTPDPVLDRSRAGKGPNTFNNDWEMIEETREWADFTYPHMMEMLSDILSTRYSPDQLDIPPPFTKTVSWTLGCHGPLPNAECGWAGVELNVSFDMNRIPGDTKSESDVKEFYKPLRQVNYYAQLANSRYAYVISDKELLCMRRSISEYEGPPLSSQRSVRGAGQPTTPSTPDREASQLTRPPSTPSPCPPFRVVVRNRQQQHLTPERRPRPRQASTASSMSAMLVDSPSITVSSPDNIRSSPSRYTDNGNPDANESVIEVNRPGHLTVNLALFWIHILAAFDVDLRASYPLLGRELAEAYGKSSSTIGYLPIAEYLEGLRATRGVDE</sequence>
<dbReference type="AlphaFoldDB" id="A0A317VI43"/>
<feature type="compositionally biased region" description="Polar residues" evidence="1">
    <location>
        <begin position="161"/>
        <end position="188"/>
    </location>
</feature>
<dbReference type="GeneID" id="37116251"/>
<dbReference type="Proteomes" id="UP000246702">
    <property type="component" value="Unassembled WGS sequence"/>
</dbReference>
<dbReference type="EMBL" id="MSFK01000032">
    <property type="protein sequence ID" value="PWY73129.1"/>
    <property type="molecule type" value="Genomic_DNA"/>
</dbReference>
<proteinExistence type="predicted"/>
<organism evidence="2 3">
    <name type="scientific">Aspergillus sclerotioniger CBS 115572</name>
    <dbReference type="NCBI Taxonomy" id="1450535"/>
    <lineage>
        <taxon>Eukaryota</taxon>
        <taxon>Fungi</taxon>
        <taxon>Dikarya</taxon>
        <taxon>Ascomycota</taxon>
        <taxon>Pezizomycotina</taxon>
        <taxon>Eurotiomycetes</taxon>
        <taxon>Eurotiomycetidae</taxon>
        <taxon>Eurotiales</taxon>
        <taxon>Aspergillaceae</taxon>
        <taxon>Aspergillus</taxon>
        <taxon>Aspergillus subgen. Circumdati</taxon>
    </lineage>
</organism>
<feature type="compositionally biased region" description="Polar residues" evidence="1">
    <location>
        <begin position="236"/>
        <end position="259"/>
    </location>
</feature>